<dbReference type="PANTHER" id="PTHR12292">
    <property type="entry name" value="RWD DOMAIN-CONTAINING PROTEIN"/>
    <property type="match status" value="1"/>
</dbReference>
<dbReference type="InterPro" id="IPR016135">
    <property type="entry name" value="UBQ-conjugating_enzyme/RWD"/>
</dbReference>
<proteinExistence type="predicted"/>
<reference evidence="3 4" key="1">
    <citation type="journal article" date="2015" name="Genome Biol. Evol.">
        <title>Comparative Genomics of a Bacterivorous Green Alga Reveals Evolutionary Causalities and Consequences of Phago-Mixotrophic Mode of Nutrition.</title>
        <authorList>
            <person name="Burns J.A."/>
            <person name="Paasch A."/>
            <person name="Narechania A."/>
            <person name="Kim E."/>
        </authorList>
    </citation>
    <scope>NUCLEOTIDE SEQUENCE [LARGE SCALE GENOMIC DNA]</scope>
    <source>
        <strain evidence="3 4">PLY_AMNH</strain>
    </source>
</reference>
<sequence length="266" mass="30531">MDYAEEQQEEIDALEAILMDEFKEIDDPLGSDGIGVESRTFTITIAPKDADEEEPTEIPVRIELVFAHTPKYPEEPPLLRVRSLRGVRDSDIALMQRKVEAEAKESLGMAMIYNLAIACKEWFREIVQGKRDDEGEIDENDTPSAREEREQKALEAKRKQGTPVTPVSWTAWFDRFRAEVALHKAKLQTSAELERKSKMNGKQYFENRELQRENYNEGEDDEDDFDDYEMDEGMDEDALLDQFLAERGESALQAGQEVVAEAEDEN</sequence>
<dbReference type="FunFam" id="3.10.110.10:FF:000050">
    <property type="entry name" value="eIF-2-alpha kinase GCN2"/>
    <property type="match status" value="1"/>
</dbReference>
<feature type="compositionally biased region" description="Basic and acidic residues" evidence="1">
    <location>
        <begin position="205"/>
        <end position="215"/>
    </location>
</feature>
<evidence type="ECO:0000256" key="1">
    <source>
        <dbReference type="SAM" id="MobiDB-lite"/>
    </source>
</evidence>
<dbReference type="InterPro" id="IPR040213">
    <property type="entry name" value="GIR2-like"/>
</dbReference>
<dbReference type="SUPFAM" id="SSF54495">
    <property type="entry name" value="UBC-like"/>
    <property type="match status" value="1"/>
</dbReference>
<dbReference type="Pfam" id="PF05773">
    <property type="entry name" value="RWD"/>
    <property type="match status" value="1"/>
</dbReference>
<gene>
    <name evidence="3" type="ORF">CYMTET_5275</name>
</gene>
<accession>A0AAE0GZR3</accession>
<dbReference type="EMBL" id="LGRX02000964">
    <property type="protein sequence ID" value="KAK3287202.1"/>
    <property type="molecule type" value="Genomic_DNA"/>
</dbReference>
<dbReference type="GO" id="GO:0033554">
    <property type="term" value="P:cellular response to stress"/>
    <property type="evidence" value="ECO:0007669"/>
    <property type="project" value="UniProtKB-ARBA"/>
</dbReference>
<dbReference type="GO" id="GO:0010468">
    <property type="term" value="P:regulation of gene expression"/>
    <property type="evidence" value="ECO:0007669"/>
    <property type="project" value="UniProtKB-ARBA"/>
</dbReference>
<feature type="compositionally biased region" description="Basic and acidic residues" evidence="1">
    <location>
        <begin position="144"/>
        <end position="158"/>
    </location>
</feature>
<dbReference type="CDD" id="cd23823">
    <property type="entry name" value="RWD_GCN2"/>
    <property type="match status" value="1"/>
</dbReference>
<comment type="caution">
    <text evidence="3">The sequence shown here is derived from an EMBL/GenBank/DDBJ whole genome shotgun (WGS) entry which is preliminary data.</text>
</comment>
<name>A0AAE0GZR3_9CHLO</name>
<dbReference type="Gene3D" id="3.10.110.10">
    <property type="entry name" value="Ubiquitin Conjugating Enzyme"/>
    <property type="match status" value="1"/>
</dbReference>
<protein>
    <recommendedName>
        <fullName evidence="2">RWD domain-containing protein</fullName>
    </recommendedName>
</protein>
<dbReference type="InterPro" id="IPR006575">
    <property type="entry name" value="RWD_dom"/>
</dbReference>
<dbReference type="GO" id="GO:0051246">
    <property type="term" value="P:regulation of protein metabolic process"/>
    <property type="evidence" value="ECO:0007669"/>
    <property type="project" value="UniProtKB-ARBA"/>
</dbReference>
<feature type="region of interest" description="Disordered" evidence="1">
    <location>
        <begin position="198"/>
        <end position="229"/>
    </location>
</feature>
<feature type="domain" description="RWD" evidence="2">
    <location>
        <begin position="9"/>
        <end position="126"/>
    </location>
</feature>
<dbReference type="PROSITE" id="PS50908">
    <property type="entry name" value="RWD"/>
    <property type="match status" value="1"/>
</dbReference>
<dbReference type="GO" id="GO:0009893">
    <property type="term" value="P:positive regulation of metabolic process"/>
    <property type="evidence" value="ECO:0007669"/>
    <property type="project" value="UniProtKB-ARBA"/>
</dbReference>
<organism evidence="3 4">
    <name type="scientific">Cymbomonas tetramitiformis</name>
    <dbReference type="NCBI Taxonomy" id="36881"/>
    <lineage>
        <taxon>Eukaryota</taxon>
        <taxon>Viridiplantae</taxon>
        <taxon>Chlorophyta</taxon>
        <taxon>Pyramimonadophyceae</taxon>
        <taxon>Pyramimonadales</taxon>
        <taxon>Pyramimonadaceae</taxon>
        <taxon>Cymbomonas</taxon>
    </lineage>
</organism>
<keyword evidence="4" id="KW-1185">Reference proteome</keyword>
<evidence type="ECO:0000259" key="2">
    <source>
        <dbReference type="PROSITE" id="PS50908"/>
    </source>
</evidence>
<dbReference type="AlphaFoldDB" id="A0AAE0GZR3"/>
<feature type="compositionally biased region" description="Acidic residues" evidence="1">
    <location>
        <begin position="216"/>
        <end position="229"/>
    </location>
</feature>
<evidence type="ECO:0000313" key="4">
    <source>
        <dbReference type="Proteomes" id="UP001190700"/>
    </source>
</evidence>
<feature type="region of interest" description="Disordered" evidence="1">
    <location>
        <begin position="133"/>
        <end position="161"/>
    </location>
</feature>
<dbReference type="SMART" id="SM00591">
    <property type="entry name" value="RWD"/>
    <property type="match status" value="1"/>
</dbReference>
<dbReference type="Proteomes" id="UP001190700">
    <property type="component" value="Unassembled WGS sequence"/>
</dbReference>
<evidence type="ECO:0000313" key="3">
    <source>
        <dbReference type="EMBL" id="KAK3287202.1"/>
    </source>
</evidence>